<dbReference type="EMBL" id="QUNO01000031">
    <property type="protein sequence ID" value="REH26973.1"/>
    <property type="molecule type" value="Genomic_DNA"/>
</dbReference>
<dbReference type="AlphaFoldDB" id="A0A3E0GTC6"/>
<dbReference type="Proteomes" id="UP000256269">
    <property type="component" value="Unassembled WGS sequence"/>
</dbReference>
<organism evidence="1 2">
    <name type="scientific">Kutzneria buriramensis</name>
    <dbReference type="NCBI Taxonomy" id="1045776"/>
    <lineage>
        <taxon>Bacteria</taxon>
        <taxon>Bacillati</taxon>
        <taxon>Actinomycetota</taxon>
        <taxon>Actinomycetes</taxon>
        <taxon>Pseudonocardiales</taxon>
        <taxon>Pseudonocardiaceae</taxon>
        <taxon>Kutzneria</taxon>
    </lineage>
</organism>
<sequence>MWTVQSRSTGFDCSHVDMTKAEPLAWIGETLTRTLGELAPHTPETEETR</sequence>
<comment type="caution">
    <text evidence="1">The sequence shown here is derived from an EMBL/GenBank/DDBJ whole genome shotgun (WGS) entry which is preliminary data.</text>
</comment>
<keyword evidence="2" id="KW-1185">Reference proteome</keyword>
<accession>A0A3E0GTC6</accession>
<name>A0A3E0GTC6_9PSEU</name>
<protein>
    <submittedName>
        <fullName evidence="1">Uncharacterized protein</fullName>
    </submittedName>
</protein>
<reference evidence="1 2" key="1">
    <citation type="submission" date="2018-08" db="EMBL/GenBank/DDBJ databases">
        <title>Genomic Encyclopedia of Archaeal and Bacterial Type Strains, Phase II (KMG-II): from individual species to whole genera.</title>
        <authorList>
            <person name="Goeker M."/>
        </authorList>
    </citation>
    <scope>NUCLEOTIDE SEQUENCE [LARGE SCALE GENOMIC DNA]</scope>
    <source>
        <strain evidence="1 2">DSM 45791</strain>
    </source>
</reference>
<evidence type="ECO:0000313" key="2">
    <source>
        <dbReference type="Proteomes" id="UP000256269"/>
    </source>
</evidence>
<evidence type="ECO:0000313" key="1">
    <source>
        <dbReference type="EMBL" id="REH26973.1"/>
    </source>
</evidence>
<proteinExistence type="predicted"/>
<gene>
    <name evidence="1" type="ORF">BCF44_13128</name>
</gene>